<dbReference type="AlphaFoldDB" id="A0ABD0JB91"/>
<name>A0ABD0JB91_9CAEN</name>
<dbReference type="SUPFAM" id="SSF49899">
    <property type="entry name" value="Concanavalin A-like lectins/glucanases"/>
    <property type="match status" value="1"/>
</dbReference>
<feature type="transmembrane region" description="Helical" evidence="2">
    <location>
        <begin position="149"/>
        <end position="175"/>
    </location>
</feature>
<dbReference type="Gene3D" id="2.60.120.200">
    <property type="match status" value="1"/>
</dbReference>
<feature type="compositionally biased region" description="Basic and acidic residues" evidence="1">
    <location>
        <begin position="183"/>
        <end position="201"/>
    </location>
</feature>
<proteinExistence type="predicted"/>
<feature type="non-terminal residue" evidence="3">
    <location>
        <position position="1"/>
    </location>
</feature>
<keyword evidence="2" id="KW-0812">Transmembrane</keyword>
<organism evidence="3 4">
    <name type="scientific">Batillaria attramentaria</name>
    <dbReference type="NCBI Taxonomy" id="370345"/>
    <lineage>
        <taxon>Eukaryota</taxon>
        <taxon>Metazoa</taxon>
        <taxon>Spiralia</taxon>
        <taxon>Lophotrochozoa</taxon>
        <taxon>Mollusca</taxon>
        <taxon>Gastropoda</taxon>
        <taxon>Caenogastropoda</taxon>
        <taxon>Sorbeoconcha</taxon>
        <taxon>Cerithioidea</taxon>
        <taxon>Batillariidae</taxon>
        <taxon>Batillaria</taxon>
    </lineage>
</organism>
<evidence type="ECO:0000256" key="2">
    <source>
        <dbReference type="SAM" id="Phobius"/>
    </source>
</evidence>
<feature type="compositionally biased region" description="Polar residues" evidence="1">
    <location>
        <begin position="202"/>
        <end position="215"/>
    </location>
</feature>
<dbReference type="InterPro" id="IPR013320">
    <property type="entry name" value="ConA-like_dom_sf"/>
</dbReference>
<accession>A0ABD0JB91</accession>
<evidence type="ECO:0000313" key="4">
    <source>
        <dbReference type="Proteomes" id="UP001519460"/>
    </source>
</evidence>
<evidence type="ECO:0000256" key="1">
    <source>
        <dbReference type="SAM" id="MobiDB-lite"/>
    </source>
</evidence>
<sequence>TPGTEGCVYTGRQCFSVQFQNKPPNSTAMLHSPLLCANGENSSSLSFRYAIAGPAGAMNCPLSVLLMTNTNTSLLRTLPGGIQLAFQQVTVDILVSSCPFRIVFEGRKISGGMCGDTHDEINIADVVFKGVVPVTLPACTSTTSSSRSLGAGAIAGICVGVVIVVALVIAVIIFFQRRRKAQDKADSSWVAEKETKQKTDFHTTANQGKQGEQRV</sequence>
<keyword evidence="2" id="KW-1133">Transmembrane helix</keyword>
<dbReference type="Proteomes" id="UP001519460">
    <property type="component" value="Unassembled WGS sequence"/>
</dbReference>
<dbReference type="EMBL" id="JACVVK020000522">
    <property type="protein sequence ID" value="KAK7468119.1"/>
    <property type="molecule type" value="Genomic_DNA"/>
</dbReference>
<keyword evidence="4" id="KW-1185">Reference proteome</keyword>
<feature type="non-terminal residue" evidence="3">
    <location>
        <position position="215"/>
    </location>
</feature>
<keyword evidence="2" id="KW-0472">Membrane</keyword>
<gene>
    <name evidence="3" type="ORF">BaRGS_00036634</name>
</gene>
<reference evidence="3 4" key="1">
    <citation type="journal article" date="2023" name="Sci. Data">
        <title>Genome assembly of the Korean intertidal mud-creeper Batillaria attramentaria.</title>
        <authorList>
            <person name="Patra A.K."/>
            <person name="Ho P.T."/>
            <person name="Jun S."/>
            <person name="Lee S.J."/>
            <person name="Kim Y."/>
            <person name="Won Y.J."/>
        </authorList>
    </citation>
    <scope>NUCLEOTIDE SEQUENCE [LARGE SCALE GENOMIC DNA]</scope>
    <source>
        <strain evidence="3">Wonlab-2016</strain>
    </source>
</reference>
<evidence type="ECO:0000313" key="3">
    <source>
        <dbReference type="EMBL" id="KAK7468119.1"/>
    </source>
</evidence>
<feature type="region of interest" description="Disordered" evidence="1">
    <location>
        <begin position="183"/>
        <end position="215"/>
    </location>
</feature>
<protein>
    <submittedName>
        <fullName evidence="3">Uncharacterized protein</fullName>
    </submittedName>
</protein>
<comment type="caution">
    <text evidence="3">The sequence shown here is derived from an EMBL/GenBank/DDBJ whole genome shotgun (WGS) entry which is preliminary data.</text>
</comment>